<dbReference type="Proteomes" id="UP000195913">
    <property type="component" value="Unassembled WGS sequence"/>
</dbReference>
<dbReference type="PANTHER" id="PTHR15020:SF50">
    <property type="entry name" value="UPF0659 PROTEIN YMR090W"/>
    <property type="match status" value="1"/>
</dbReference>
<name>A0A1R4G7A4_9MICC</name>
<dbReference type="PANTHER" id="PTHR15020">
    <property type="entry name" value="FLAVIN REDUCTASE-RELATED"/>
    <property type="match status" value="1"/>
</dbReference>
<evidence type="ECO:0000259" key="1">
    <source>
        <dbReference type="Pfam" id="PF13460"/>
    </source>
</evidence>
<gene>
    <name evidence="2" type="ORF">FM101_08325</name>
</gene>
<proteinExistence type="predicted"/>
<sequence length="219" mass="23021">MKIIVIGGHGKVGLLLTRELANRGDEVTSVIRNPAHADEVRAAGGTDVVLDIERAQAPELEPVLAGFDAVVFSAGAGGGDADRTYAVDRDAAIRIMNASMAAGVQRFIMVSFATADTQYLKPLDDPFYPYQAAKIAADEHLRESALDWTILGPGALTLEPATGKVTPLEHPISGDTSTSRANVALAIAESLVQPRTIGATLKFCDGEKPVGPWFATLGV</sequence>
<evidence type="ECO:0000313" key="2">
    <source>
        <dbReference type="EMBL" id="SJM64068.1"/>
    </source>
</evidence>
<feature type="domain" description="NAD(P)-binding" evidence="1">
    <location>
        <begin position="7"/>
        <end position="194"/>
    </location>
</feature>
<dbReference type="AlphaFoldDB" id="A0A1R4G7A4"/>
<dbReference type="RefSeq" id="WP_086998157.1">
    <property type="nucleotide sequence ID" value="NZ_FUHW01000028.1"/>
</dbReference>
<keyword evidence="3" id="KW-1185">Reference proteome</keyword>
<dbReference type="CDD" id="cd05243">
    <property type="entry name" value="SDR_a5"/>
    <property type="match status" value="1"/>
</dbReference>
<dbReference type="InterPro" id="IPR016040">
    <property type="entry name" value="NAD(P)-bd_dom"/>
</dbReference>
<dbReference type="Pfam" id="PF13460">
    <property type="entry name" value="NAD_binding_10"/>
    <property type="match status" value="1"/>
</dbReference>
<evidence type="ECO:0000313" key="3">
    <source>
        <dbReference type="Proteomes" id="UP000195913"/>
    </source>
</evidence>
<dbReference type="SUPFAM" id="SSF51735">
    <property type="entry name" value="NAD(P)-binding Rossmann-fold domains"/>
    <property type="match status" value="1"/>
</dbReference>
<protein>
    <recommendedName>
        <fullName evidence="1">NAD(P)-binding domain-containing protein</fullName>
    </recommendedName>
</protein>
<accession>A0A1R4G7A4</accession>
<dbReference type="EMBL" id="FUHW01000028">
    <property type="protein sequence ID" value="SJM64068.1"/>
    <property type="molecule type" value="Genomic_DNA"/>
</dbReference>
<reference evidence="2 3" key="1">
    <citation type="submission" date="2017-02" db="EMBL/GenBank/DDBJ databases">
        <authorList>
            <person name="Peterson S.W."/>
        </authorList>
    </citation>
    <scope>NUCLEOTIDE SEQUENCE [LARGE SCALE GENOMIC DNA]</scope>
    <source>
        <strain evidence="2 3">B Ar 00.02</strain>
    </source>
</reference>
<dbReference type="InterPro" id="IPR036291">
    <property type="entry name" value="NAD(P)-bd_dom_sf"/>
</dbReference>
<organism evidence="2 3">
    <name type="scientific">Arthrobacter rhombi</name>
    <dbReference type="NCBI Taxonomy" id="71253"/>
    <lineage>
        <taxon>Bacteria</taxon>
        <taxon>Bacillati</taxon>
        <taxon>Actinomycetota</taxon>
        <taxon>Actinomycetes</taxon>
        <taxon>Micrococcales</taxon>
        <taxon>Micrococcaceae</taxon>
        <taxon>Arthrobacter</taxon>
    </lineage>
</organism>
<dbReference type="Gene3D" id="3.40.50.720">
    <property type="entry name" value="NAD(P)-binding Rossmann-like Domain"/>
    <property type="match status" value="1"/>
</dbReference>